<dbReference type="Gene3D" id="3.40.50.720">
    <property type="entry name" value="NAD(P)-binding Rossmann-like Domain"/>
    <property type="match status" value="3"/>
</dbReference>
<dbReference type="SMART" id="SM00827">
    <property type="entry name" value="PKS_AT"/>
    <property type="match status" value="3"/>
</dbReference>
<dbReference type="InterPro" id="IPR036291">
    <property type="entry name" value="NAD(P)-bd_dom_sf"/>
</dbReference>
<feature type="compositionally biased region" description="Basic and acidic residues" evidence="10">
    <location>
        <begin position="1297"/>
        <end position="1311"/>
    </location>
</feature>
<dbReference type="PROSITE" id="PS52019">
    <property type="entry name" value="PKS_MFAS_DH"/>
    <property type="match status" value="1"/>
</dbReference>
<evidence type="ECO:0000313" key="14">
    <source>
        <dbReference type="EMBL" id="QLD24568.1"/>
    </source>
</evidence>
<evidence type="ECO:0000256" key="6">
    <source>
        <dbReference type="ARBA" id="ARBA00023194"/>
    </source>
</evidence>
<dbReference type="Pfam" id="PF00698">
    <property type="entry name" value="Acyl_transf_1"/>
    <property type="match status" value="3"/>
</dbReference>
<dbReference type="InterPro" id="IPR013968">
    <property type="entry name" value="PKS_KR"/>
</dbReference>
<dbReference type="PROSITE" id="PS00606">
    <property type="entry name" value="KS3_1"/>
    <property type="match status" value="3"/>
</dbReference>
<dbReference type="InterPro" id="IPR006162">
    <property type="entry name" value="Ppantetheine_attach_site"/>
</dbReference>
<dbReference type="Pfam" id="PF08990">
    <property type="entry name" value="Docking"/>
    <property type="match status" value="1"/>
</dbReference>
<dbReference type="GO" id="GO:0031177">
    <property type="term" value="F:phosphopantetheine binding"/>
    <property type="evidence" value="ECO:0007669"/>
    <property type="project" value="InterPro"/>
</dbReference>
<feature type="region of interest" description="C-terminal hotdog fold" evidence="9">
    <location>
        <begin position="1067"/>
        <end position="1204"/>
    </location>
</feature>
<dbReference type="NCBIfam" id="NF045894">
    <property type="entry name" value="PKS_plus_SDR"/>
    <property type="match status" value="2"/>
</dbReference>
<dbReference type="InterPro" id="IPR018201">
    <property type="entry name" value="Ketoacyl_synth_AS"/>
</dbReference>
<dbReference type="CDD" id="cd08952">
    <property type="entry name" value="KR_1_SDR_x"/>
    <property type="match status" value="2"/>
</dbReference>
<feature type="domain" description="Ketosynthase family 3 (KS3)" evidence="12">
    <location>
        <begin position="33"/>
        <end position="459"/>
    </location>
</feature>
<gene>
    <name evidence="14" type="ORF">HXZ27_10455</name>
</gene>
<dbReference type="InterPro" id="IPR016039">
    <property type="entry name" value="Thiolase-like"/>
</dbReference>
<keyword evidence="6" id="KW-0045">Antibiotic biosynthesis</keyword>
<dbReference type="SUPFAM" id="SSF55048">
    <property type="entry name" value="Probable ACP-binding domain of malonyl-CoA ACP transacylase"/>
    <property type="match status" value="3"/>
</dbReference>
<dbReference type="EMBL" id="CP058322">
    <property type="protein sequence ID" value="QLD24568.1"/>
    <property type="molecule type" value="Genomic_DNA"/>
</dbReference>
<feature type="domain" description="Carrier" evidence="11">
    <location>
        <begin position="3270"/>
        <end position="3345"/>
    </location>
</feature>
<sequence length="4996" mass="515907">MPTEAEFLDYLRRATADLREARRRVREVEAKDREPMAVVGMACRFPGGVRGPDDLWDLVDAGREGLGDFPTDRGWDLERLFHVDPDNPGTSYTDQGGFLYDATEFDPAFFGISPREALAMDPQQRLLLESAWEAFESADLDPQRLRGSRTGVFAGVMYHDYASRVLDLPEGVEGYLGTGNSGSLVSGRVAYTYGLEGPAVTVDTACSSSLVAVHLAVQALRQRDCDLALAGGVTVLSTPGVFAEFSRQRGLAPDGRCKSFADAADGTGWAEGVGMLLLQRLSDAQRDGRRVYAVIRGSAVNQDGASSGLTTPNGPSQERVIRQALANARLAPADVDAVEAHGTGTTLGDPIEAQALLATYGQDRAGAEPLWLGSVKSNLGHTQAAAGVAGLIKMVQALRHGRLPATLHVDAPSAHIDWSAGAVSLLTEPRPWPQVDRPRRAAVSSFGISGTNAHVILEQAPAAEEPDPVAPAVVPPLSPVLLSARSPESLAALARRWADHLDADPDARPVDVAASSLRRAGLPRRAVVLAADRAELLAGLRALAADEPAAPVVTGAAAPRGRVAFLFSGQGAQRPGMGRELAGAFPVFAQALDEVCAALDEHLPRPLREVMFADAGTPEADLLHQTVFTQAGLFAVEVALFRLAGSFGLAPDLLVGHSIGELAAAHVAGVLTLADAATLVAARGRLMQALPAGGAMLAVAADEASVVESLAGVTGRIGVAAVNGPAAVVVSGDAAAVEQVAAHWAERGTPIHRLRVSHAFHSELMDPMLAEFAAVAAGLTFRPPAVPIVSNLTGRVAEPELLCSPDYWVRHVREAVRFADAVDRLAEAGVGTYVELGPNGVLTAMAQSCLTDPTAVLVPLARKDRPEPRALLEALARLHADGLPVDWDALLAGAGARRVDLPTYAFAHERYWLEPVGRIADVTGVGLGAAGHPLLGAAVSVAGEDMVLLTGRLSLATHGWLADHAVSGVVVLPGAALVELVVRAGDEVGASRVRELTVATPLALPEAGGVRVQVRVGAADDTGARAVTVHAQAEEDPEAGWVRHAEGVLEPAVADEPALGVWPPVAATEVDLAQWYDALAGRGLAYGPAFRGLRRLWTGDGEVYAEVALPEEAAGPAAAFGVHPALLDAALQPVGALLAAAGGGPRVPFAFSGAQVHASGATALRVRLTGDGSAVRLVATDGAGVPVVSVDSLALREMTGLTAPGVAARSLFEVAWQAEETSPAEEPAGWALLAATPPGAVRALDLPVFADVAAVLAAADEAGEPLPRALVLPVLPAPAASPGTGPTGLPAAGLPTDAERSGLPDAAERSELPAAPSVGLPDAVRAVAADVLGVVQAWLAADALADTRLVVLTRGAVATRDDDPVTDLAGAAVWGLLRSAQSEHPDRIVLADLSAAADVDAAALAVLAGVADDPAGTGGQVALRGDAVLTPRLVRAAAPADPPAAPALGDGTVLVTGGTGALGALVAEHLVTAYGARSLLLVSRQGPAAPGADALAERLTGLGARVEVVAADVTDPDRVAALVAGVTGRLAGVVHTAGVLDDGVVTAISPERLAGVLAPKADAAWHLHEATAGRDLDLFVVYSSVAGVLGSPGQAAYAAANTFLDALAAYRRQAGLPAASLAWGMWDTAGMAATVGDADRARSARAGISPMSAATGLDLFDAALAAGRPALVPAVLDVPAMRARVVAGRVPSLLRVLLGAVTARRQAGQGNWADRIAGLDPQDARDQVDALVRGLVAQVLGHGGADAVPADRAFRELGFDSLTAVDLRNRVNAATGLRLASTLVFDYPTPRILAGQVYAELAGNRAATVTPAEAATTTGLDDPIAIVGLACRFPGGADNPDQLWELLATGGDGISEFPADRGWDLDTLFDPDPANSGTSYTRHGGFLYGAAEFDPGFFGISPREALAMDPQQRLLLETSWEAFESAGLDPHRLRGSRTGVFAGVMYHDYASRLMDLPAEVEGYIGTGTSGSVLSGRVAYTFGLEGPAVTVDTACSSSLVALHLAAQALRSGECDLALAGGVTVMATPGTFIEFSRQRGLSQDGRCKSFAASADGTGWGEGVGVLLVQRLSDAQRDGRRVHAIVRGTAVNQDGASNGLTAPNGPSQQRVIRQALANARLTPADVDAVEAHGTGTTLGDPIEAQALLATYGQDRPADRPLLLGSVKSNIGHTQAAAGVAGVIKMVLALRHGLVPPTLHVDEPSPHIDWTAGAVALATEATPWPAVDRPRRAAVSSFGISGTNAHVVLEQAPEPAVAAESRPGVAADAGLVPFVLSAADRAALREQAARLRAHLAAHPEVEPAEVGHALATTRAAFGHRAVVLGQDRAELAQGLTALVDGETVAGVVTGAALRNTAPVFVFSGHGSQWPGMAVDLLDSSPVFAASIAECEAVLTPWVDWSLTGVLRGAEGAPPLVASGVVQPALWAVMVSLARLWRSLGVRPGGVVGHSQGEIAAACVAGALTLEDAAKIVALRSQMLVDIAGRGGMVSVALPADRARDLLKRWAGRLSVAVVNGPGSVVVAGDVADLADLVAACAADGVRTRPIDVEYASHSPQVEAVADRLLASLDGITPRPAELPFYSALTGEQTDTTTLDAGYWYRNLRETVNFEQAVRNLLADGHQVFLEVGPHPVLSFGMQETIDAAEHEAAVVNTLRRGDGGWARILTALAELHVRGVEADWNAVCGVRTGPAVPLPTYAFHRQRYWPEAPVRTGPAAAADDPADRQFWDAVERADADALAAAMRIDTADARALGDALPLLSSWRQRRRDESTVDAWRYRVQWTPLTAAASATLGGTWLLVAPAEHAGQPIVGQVVQALGEAGADVTPLAVADADRAALAARLAAVDAAAVTGVLSLLALDETPHPRRPVVPAGLAGTLALVQALGDAGITAPLWCATGGAVSTGRADPLDHPRQALVWGLGRVAALEHADRWGGLVDLPAKLDRRARGRLAAVLAGVGHEDQVAVRTSGLFARRLARAAAEPAPQRPGWRPAGTALVTGGLGSLGAHVARWLAREGAAHLVLTSRQGPAAAGAAELEAELTGLGAAVTVAACDVADAASLRALVDRLAADGVTVDAVFHAAGVAHAGPLAGTAVAELADGLHAKVAGAVNLDEVFGGDVSAFVLFSSGAGVWGGGLQGGYAAGNAFLDALAEDRRRRGLAATAVAWGAWDGGGMLDTDGAADQMFRSGVRPMRPDLAVAVLARALADDDTTLTVADIAWDRFHQTFAMTRPRPLIEDIPEVARILAARTRDDDEPAEASPLRGRLAGLAEPERRRTLLELVRVHAAAVLGHASAEAIGADRPFREIGFDSLSAVEMRNRLGEAVGLRLPATLVFDRPTPTLLAGWLADRILGVTEQAAAPTRAAAALDEPIAIVAMSCRYPGGVASPEDLWRLVADGRDAIAGFPADRGWDLDAIYDPDPDTPGTSYVREGGFVADVAGFDAALFGISPREALVMDPQQRLLLETGWELFERAGIAPADLRDSNTGVFVGTNGQDYATLLMAARAETEGYQATGNVAAVVSGRLSYTFGLQGPSVSVDTACSSSLVALHLAVQSLRAGECDTAVAGGVTVMATPGPFLEFARQRGLAADGRCKSFAGAADGTGWGEGAGLLLLQRLSDARRDGRRVLAVVRGSATNSDGASNGLTAPNGPAQQRVIQQALANARLTAADVDAVDGHGTGTRLGDPIEAQALLATYGQDRPADRPLLLGSVKSNIGHTQAAAGVSGVIKMVMALQHDLLPPTLHVDEPTPHVDWAAGAVALLAEPTPWPAVDRPRRAAVSAFGVSGTNAHVILEQAPPADAAPAAGDAEPPAPPLLPWVVSGDDADGLAAQAARLADWAAAEPADDVEPAAVARVLATGRSHLRHRAVLLAADRDAYVAGLRALAAGQHHPALTRDVAEPGGSLAVLFSGQGAQHAGMGRELYRTFPAFAEALDEVCQHLDAHLPRPLKEVLFAADGSAEADLIHQTVFTQAGLFAVEVALHRLLAGWGVVPDLVAGHSVGEITAAHVAGVLSLPDACALVGNRGRLMQALPAGGGMLAVAAPEADVAATLAPYAGRVAVAAVNGPAAVVVSGAGDALTDLADHFTALGVRTKRLTVSHAFHSPLMEPMLAEFAAVAAGLDYAPPAVPLVSNLTGRVADPELICTPDYWVRHVRDAVRFADTVEHLHSLGVATLLEVGPDTVLTALAADALPDAGRTLVTGVQRPGRGEAEALLGALARLHCHGVRVDWAALLPAADPVTPPTYAFRHQRFWPVGDGDVLRTAEPAAPAAGPADEAFWQAVADADGDALATRFGVDPDRPLRDQLPTLAHWHRQRQTDALVDGWRYRITWPQRRLTAGPATGEWLLVVPAGQPGAAASPAAEQGVGLPESAADAADRIGALLAAHGGSVRTLAVDPATVTRAELAALLAPAAGAATRTVSLLALDERPHPGHPAVPAGLTGNLALVQAVTDAAPAGPLWLLTRQAISTGLGDPIAHPAQATTWGLGLVTALEHPAHWGGLLDLPAELDPAAGDHLLRALTNTDAEDQLAVRPLGTHLRRLARAARAERPDAPAWQPPDTVLITGGTGAIGSYAAAWLARHGARRLILVSRRGPDAPGVAATLAELADLGAHARAVACDLADRDAVAALVAGLRRDGETVRAVVHAAGVGRLNPVGVVGTDELADVVAGKTAGARHLDEFLDPDDLELVVYFSSIAAAWGVGDHGAYAAGNAFLDAWAQSRPAGRARVVSVNWGPWAGGGMVSDEHAVAMSRRGVSLLDREPAMAALRAAITGDGTVLTVADVDWARFAPVFASARPRPLIADLPEVAAQHAGVDPAADGGDEVRTGLRKRLADLTAAEQTRLLVDLIRTAAAEVIGHDSPYALEADRPFRDLGFDSLTAVELRGRLAKQTGLSPASSVVFDYPTPQALAEHLRGELVSEASVQALPTVEELDELEAALVRRDTDDLGRVRVTMRLHRLLERLGAADRGAGERPDEAAEVADRLRIASNQELFDLVDRDLGLS</sequence>
<dbReference type="InterPro" id="IPR014031">
    <property type="entry name" value="Ketoacyl_synth_C"/>
</dbReference>
<feature type="domain" description="PKS/mFAS DH" evidence="13">
    <location>
        <begin position="932"/>
        <end position="1204"/>
    </location>
</feature>
<evidence type="ECO:0000256" key="10">
    <source>
        <dbReference type="SAM" id="MobiDB-lite"/>
    </source>
</evidence>
<keyword evidence="7" id="KW-0511">Multifunctional enzyme</keyword>
<reference evidence="14 15" key="1">
    <citation type="submission" date="2020-07" db="EMBL/GenBank/DDBJ databases">
        <title>A bifunctional nitrone conjugated secondary metabolite targeting the ribosome.</title>
        <authorList>
            <person name="Limbrick E.M."/>
            <person name="Graf M."/>
            <person name="Derewacz D.K."/>
            <person name="Nguyen F."/>
            <person name="Spraggins J.M."/>
            <person name="Wieland M."/>
            <person name="Ynigez-Gutierrez A.E."/>
            <person name="Reisman B.J."/>
            <person name="Zinshteyn B."/>
            <person name="McCulloch K."/>
            <person name="Iverson T.M."/>
            <person name="Green R."/>
            <person name="Wilson D.N."/>
            <person name="Bachmann B.O."/>
        </authorList>
    </citation>
    <scope>NUCLEOTIDE SEQUENCE [LARGE SCALE GENOMIC DNA]</scope>
    <source>
        <strain evidence="15">aurantiaca</strain>
    </source>
</reference>
<dbReference type="SMART" id="SM01294">
    <property type="entry name" value="PKS_PP_betabranch"/>
    <property type="match status" value="3"/>
</dbReference>
<dbReference type="SUPFAM" id="SSF47336">
    <property type="entry name" value="ACP-like"/>
    <property type="match status" value="3"/>
</dbReference>
<evidence type="ECO:0000256" key="1">
    <source>
        <dbReference type="ARBA" id="ARBA00001957"/>
    </source>
</evidence>
<feature type="active site" description="Proton acceptor; for dehydratase activity" evidence="9">
    <location>
        <position position="964"/>
    </location>
</feature>
<protein>
    <submittedName>
        <fullName evidence="14">SDR family NAD(P)-dependent oxidoreductase</fullName>
    </submittedName>
</protein>
<evidence type="ECO:0000259" key="12">
    <source>
        <dbReference type="PROSITE" id="PS52004"/>
    </source>
</evidence>
<dbReference type="GO" id="GO:0006633">
    <property type="term" value="P:fatty acid biosynthetic process"/>
    <property type="evidence" value="ECO:0007669"/>
    <property type="project" value="InterPro"/>
</dbReference>
<dbReference type="InterPro" id="IPR009081">
    <property type="entry name" value="PP-bd_ACP"/>
</dbReference>
<keyword evidence="4" id="KW-0597">Phosphoprotein</keyword>
<evidence type="ECO:0000256" key="8">
    <source>
        <dbReference type="ARBA" id="ARBA00023315"/>
    </source>
</evidence>
<dbReference type="InterPro" id="IPR020806">
    <property type="entry name" value="PKS_PP-bd"/>
</dbReference>
<dbReference type="InterPro" id="IPR032821">
    <property type="entry name" value="PKS_assoc"/>
</dbReference>
<dbReference type="InterPro" id="IPR050091">
    <property type="entry name" value="PKS_NRPS_Biosynth_Enz"/>
</dbReference>
<dbReference type="Gene3D" id="1.10.1200.10">
    <property type="entry name" value="ACP-like"/>
    <property type="match status" value="3"/>
</dbReference>
<dbReference type="InterPro" id="IPR042104">
    <property type="entry name" value="PKS_dehydratase_sf"/>
</dbReference>
<feature type="domain" description="Ketosynthase family 3 (KS3)" evidence="12">
    <location>
        <begin position="1821"/>
        <end position="2247"/>
    </location>
</feature>
<dbReference type="Pfam" id="PF16197">
    <property type="entry name" value="KAsynt_C_assoc"/>
    <property type="match status" value="3"/>
</dbReference>
<dbReference type="FunFam" id="1.10.1200.10:FF:000007">
    <property type="entry name" value="Probable polyketide synthase pks17"/>
    <property type="match status" value="3"/>
</dbReference>
<dbReference type="Pfam" id="PF14765">
    <property type="entry name" value="PS-DH"/>
    <property type="match status" value="1"/>
</dbReference>
<keyword evidence="5" id="KW-0808">Transferase</keyword>
<evidence type="ECO:0000256" key="7">
    <source>
        <dbReference type="ARBA" id="ARBA00023268"/>
    </source>
</evidence>
<evidence type="ECO:0000256" key="5">
    <source>
        <dbReference type="ARBA" id="ARBA00022679"/>
    </source>
</evidence>
<organism evidence="14 15">
    <name type="scientific">Micromonospora carbonacea</name>
    <dbReference type="NCBI Taxonomy" id="47853"/>
    <lineage>
        <taxon>Bacteria</taxon>
        <taxon>Bacillati</taxon>
        <taxon>Actinomycetota</taxon>
        <taxon>Actinomycetes</taxon>
        <taxon>Micromonosporales</taxon>
        <taxon>Micromonosporaceae</taxon>
        <taxon>Micromonospora</taxon>
    </lineage>
</organism>
<evidence type="ECO:0000256" key="3">
    <source>
        <dbReference type="ARBA" id="ARBA00022450"/>
    </source>
</evidence>
<dbReference type="Gene3D" id="3.30.70.3290">
    <property type="match status" value="3"/>
</dbReference>
<dbReference type="CDD" id="cd08956">
    <property type="entry name" value="KR_3_FAS_SDR_x"/>
    <property type="match status" value="1"/>
</dbReference>
<dbReference type="GO" id="GO:0033068">
    <property type="term" value="P:macrolide biosynthetic process"/>
    <property type="evidence" value="ECO:0007669"/>
    <property type="project" value="UniProtKB-ARBA"/>
</dbReference>
<dbReference type="GO" id="GO:0004312">
    <property type="term" value="F:fatty acid synthase activity"/>
    <property type="evidence" value="ECO:0007669"/>
    <property type="project" value="TreeGrafter"/>
</dbReference>
<feature type="domain" description="Carrier" evidence="11">
    <location>
        <begin position="4832"/>
        <end position="4910"/>
    </location>
</feature>
<dbReference type="InterPro" id="IPR049551">
    <property type="entry name" value="PKS_DH_C"/>
</dbReference>
<evidence type="ECO:0000259" key="13">
    <source>
        <dbReference type="PROSITE" id="PS52019"/>
    </source>
</evidence>
<dbReference type="SMART" id="SM00826">
    <property type="entry name" value="PKS_DH"/>
    <property type="match status" value="1"/>
</dbReference>
<dbReference type="InterPro" id="IPR020807">
    <property type="entry name" value="PKS_DH"/>
</dbReference>
<dbReference type="InterPro" id="IPR049900">
    <property type="entry name" value="PKS_mFAS_DH"/>
</dbReference>
<dbReference type="InterPro" id="IPR014030">
    <property type="entry name" value="Ketoacyl_synth_N"/>
</dbReference>
<evidence type="ECO:0000313" key="15">
    <source>
        <dbReference type="Proteomes" id="UP000509335"/>
    </source>
</evidence>
<dbReference type="Proteomes" id="UP000509335">
    <property type="component" value="Chromosome"/>
</dbReference>
<dbReference type="SUPFAM" id="SSF53901">
    <property type="entry name" value="Thiolase-like"/>
    <property type="match status" value="3"/>
</dbReference>
<dbReference type="PANTHER" id="PTHR43775:SF51">
    <property type="entry name" value="INACTIVE PHENOLPHTHIOCEROL SYNTHESIS POLYKETIDE SYNTHASE TYPE I PKS1-RELATED"/>
    <property type="match status" value="1"/>
</dbReference>
<dbReference type="InterPro" id="IPR036736">
    <property type="entry name" value="ACP-like_sf"/>
</dbReference>
<dbReference type="Pfam" id="PF00550">
    <property type="entry name" value="PP-binding"/>
    <property type="match status" value="3"/>
</dbReference>
<dbReference type="InterPro" id="IPR041618">
    <property type="entry name" value="PKS_DE"/>
</dbReference>
<dbReference type="InterPro" id="IPR001227">
    <property type="entry name" value="Ac_transferase_dom_sf"/>
</dbReference>
<accession>A0A7H8XJ52</accession>
<feature type="domain" description="Ketosynthase family 3 (KS3)" evidence="12">
    <location>
        <begin position="3363"/>
        <end position="3789"/>
    </location>
</feature>
<dbReference type="InterPro" id="IPR015083">
    <property type="entry name" value="NorB/c/GfsB-D-like_docking"/>
</dbReference>
<name>A0A7H8XJ52_9ACTN</name>
<dbReference type="Gene3D" id="3.40.47.10">
    <property type="match status" value="3"/>
</dbReference>
<dbReference type="SUPFAM" id="SSF51735">
    <property type="entry name" value="NAD(P)-binding Rossmann-fold domains"/>
    <property type="match status" value="6"/>
</dbReference>
<dbReference type="FunFam" id="3.40.47.10:FF:000019">
    <property type="entry name" value="Polyketide synthase type I"/>
    <property type="match status" value="3"/>
</dbReference>
<dbReference type="Pfam" id="PF00109">
    <property type="entry name" value="ketoacyl-synt"/>
    <property type="match status" value="3"/>
</dbReference>
<evidence type="ECO:0000256" key="4">
    <source>
        <dbReference type="ARBA" id="ARBA00022553"/>
    </source>
</evidence>
<dbReference type="InterPro" id="IPR016036">
    <property type="entry name" value="Malonyl_transacylase_ACP-bd"/>
</dbReference>
<keyword evidence="8" id="KW-0012">Acyltransferase</keyword>
<dbReference type="SUPFAM" id="SSF52151">
    <property type="entry name" value="FabD/lysophospholipase-like"/>
    <property type="match status" value="3"/>
</dbReference>
<dbReference type="PROSITE" id="PS50075">
    <property type="entry name" value="CARRIER"/>
    <property type="match status" value="3"/>
</dbReference>
<dbReference type="InterPro" id="IPR057326">
    <property type="entry name" value="KR_dom"/>
</dbReference>
<dbReference type="Pfam" id="PF21089">
    <property type="entry name" value="PKS_DH_N"/>
    <property type="match status" value="1"/>
</dbReference>
<dbReference type="Gene3D" id="3.40.366.10">
    <property type="entry name" value="Malonyl-Coenzyme A Acyl Carrier Protein, domain 2"/>
    <property type="match status" value="3"/>
</dbReference>
<feature type="domain" description="Carrier" evidence="11">
    <location>
        <begin position="1726"/>
        <end position="1801"/>
    </location>
</feature>
<dbReference type="SMART" id="SM00823">
    <property type="entry name" value="PKS_PP"/>
    <property type="match status" value="3"/>
</dbReference>
<dbReference type="InterPro" id="IPR014043">
    <property type="entry name" value="Acyl_transferase_dom"/>
</dbReference>
<dbReference type="InterPro" id="IPR049552">
    <property type="entry name" value="PKS_DH_N"/>
</dbReference>
<dbReference type="PANTHER" id="PTHR43775">
    <property type="entry name" value="FATTY ACID SYNTHASE"/>
    <property type="match status" value="1"/>
</dbReference>
<dbReference type="Pfam" id="PF02801">
    <property type="entry name" value="Ketoacyl-synt_C"/>
    <property type="match status" value="3"/>
</dbReference>
<dbReference type="InterPro" id="IPR020841">
    <property type="entry name" value="PKS_Beta-ketoAc_synthase_dom"/>
</dbReference>
<dbReference type="Pfam" id="PF08659">
    <property type="entry name" value="KR"/>
    <property type="match status" value="3"/>
</dbReference>
<dbReference type="CDD" id="cd00833">
    <property type="entry name" value="PKS"/>
    <property type="match status" value="3"/>
</dbReference>
<evidence type="ECO:0000256" key="9">
    <source>
        <dbReference type="PROSITE-ProRule" id="PRU01363"/>
    </source>
</evidence>
<dbReference type="SMART" id="SM00822">
    <property type="entry name" value="PKS_KR"/>
    <property type="match status" value="3"/>
</dbReference>
<dbReference type="FunFam" id="3.40.366.10:FF:000002">
    <property type="entry name" value="Probable polyketide synthase 2"/>
    <property type="match status" value="3"/>
</dbReference>
<dbReference type="GO" id="GO:0004315">
    <property type="term" value="F:3-oxoacyl-[acyl-carrier-protein] synthase activity"/>
    <property type="evidence" value="ECO:0007669"/>
    <property type="project" value="InterPro"/>
</dbReference>
<dbReference type="Gene3D" id="3.40.50.11460">
    <property type="match status" value="1"/>
</dbReference>
<feature type="region of interest" description="Disordered" evidence="10">
    <location>
        <begin position="1282"/>
        <end position="1314"/>
    </location>
</feature>
<comment type="cofactor">
    <cofactor evidence="1">
        <name>pantetheine 4'-phosphate</name>
        <dbReference type="ChEBI" id="CHEBI:47942"/>
    </cofactor>
</comment>
<dbReference type="PROSITE" id="PS00012">
    <property type="entry name" value="PHOSPHOPANTETHEINE"/>
    <property type="match status" value="3"/>
</dbReference>
<evidence type="ECO:0000256" key="2">
    <source>
        <dbReference type="ARBA" id="ARBA00004792"/>
    </source>
</evidence>
<dbReference type="Gene3D" id="3.10.129.110">
    <property type="entry name" value="Polyketide synthase dehydratase"/>
    <property type="match status" value="1"/>
</dbReference>
<feature type="region of interest" description="N-terminal hotdog fold" evidence="9">
    <location>
        <begin position="932"/>
        <end position="1056"/>
    </location>
</feature>
<dbReference type="InterPro" id="IPR016035">
    <property type="entry name" value="Acyl_Trfase/lysoPLipase"/>
</dbReference>
<feature type="compositionally biased region" description="Low complexity" evidence="10">
    <location>
        <begin position="1282"/>
        <end position="1296"/>
    </location>
</feature>
<proteinExistence type="predicted"/>
<comment type="pathway">
    <text evidence="2">Antibiotic biosynthesis.</text>
</comment>
<dbReference type="KEGG" id="mcab:HXZ27_10455"/>
<dbReference type="PROSITE" id="PS52004">
    <property type="entry name" value="KS3_2"/>
    <property type="match status" value="3"/>
</dbReference>
<dbReference type="SMART" id="SM00825">
    <property type="entry name" value="PKS_KS"/>
    <property type="match status" value="3"/>
</dbReference>
<feature type="active site" description="Proton donor; for dehydratase activity" evidence="9">
    <location>
        <position position="1128"/>
    </location>
</feature>
<dbReference type="Gene3D" id="6.10.140.1830">
    <property type="match status" value="2"/>
</dbReference>
<evidence type="ECO:0000259" key="11">
    <source>
        <dbReference type="PROSITE" id="PS50075"/>
    </source>
</evidence>
<keyword evidence="3" id="KW-0596">Phosphopantetheine</keyword>
<dbReference type="Pfam" id="PF18369">
    <property type="entry name" value="PKS_DE"/>
    <property type="match status" value="2"/>
</dbReference>